<feature type="coiled-coil region" evidence="1">
    <location>
        <begin position="348"/>
        <end position="375"/>
    </location>
</feature>
<keyword evidence="1" id="KW-0175">Coiled coil</keyword>
<dbReference type="EMBL" id="CAXDID020000300">
    <property type="protein sequence ID" value="CAL6073256.1"/>
    <property type="molecule type" value="Genomic_DNA"/>
</dbReference>
<reference evidence="2" key="1">
    <citation type="submission" date="2023-06" db="EMBL/GenBank/DDBJ databases">
        <authorList>
            <person name="Kurt Z."/>
        </authorList>
    </citation>
    <scope>NUCLEOTIDE SEQUENCE</scope>
</reference>
<feature type="coiled-coil region" evidence="1">
    <location>
        <begin position="439"/>
        <end position="507"/>
    </location>
</feature>
<proteinExistence type="predicted"/>
<feature type="coiled-coil region" evidence="1">
    <location>
        <begin position="610"/>
        <end position="873"/>
    </location>
</feature>
<evidence type="ECO:0000313" key="3">
    <source>
        <dbReference type="EMBL" id="CAL6073256.1"/>
    </source>
</evidence>
<comment type="caution">
    <text evidence="2">The sequence shown here is derived from an EMBL/GenBank/DDBJ whole genome shotgun (WGS) entry which is preliminary data.</text>
</comment>
<keyword evidence="4" id="KW-1185">Reference proteome</keyword>
<sequence>MNQQCNLIDNAEQQEADQLNYNTVLYNEKHIKQENTQFHEVFIQIRSKTNNILQKLNYDTQTSNNQSIKSINNHIINSLDVAASSIDAIQIQNSDFQQEIYQLQKGLQMLLHSKQLSQKRQQNIIRNIIVTCKQFNFLQLSQTSQLLINEKLNQVKTRLKRTEDKIESINTHKQGIQIVTDKKKIQLQKQKGIFELKRLCQMAETFIPTNTLPLQQIETIKNKIVNLERTVWKIQIKKSYNSNATIKQVTQQFQHTFSSVNKDFFLQLDTISDKLTQSLNSTSDLFNQVIRNVKQLKLQNKKYQDQMLQKNLDLEDKYRTTEELTEYNEVQLTVQQLQFKSEQDTQYIQQLRIQNDEQQNQLEVLHQQIIQQQQDFENTIKFTNNKQQIYQEYDNQQVDQSKLVLDLSNLVNVQSDENEHIKCLQNEVTSIVAQNSTVIQSLNAELDQIKSENTELHLQLNQLQTQKQELVDQVLKQSQQITEMHLNDQLLIQIEQLQNQINNLNQIKFENTQIKPEQCNDINQENIQANEQKSEQICENLSKLSISLTKSIAETNEHLESIKRKQIDLPYVNQDETKSLKVVSSLQTELLTVKNTYDKIYEHLQTQKPFQMFQEEIIFLQNQIKQYSEQNTEHRNTISNLQEQIIKLNFELRKSQQQEQQLNNDIQILKQQTENNKKLSSDNDQTSEQFNIQNQKINELQNLNAKLVKEIKSYQTKEEKLNQQIEFYQQQLELANSKNEKKGKEVQNQLVMKQNQVITDLQKQIEELRKEAVNDLESKEQLKFELQILKDKAQKDELYIEQKNNQLKQQEIIANQTNKTIQDLQIQIQQIQNLNDNKIYNLNEFIQGLQSKEQQLREQLEIKVLEVQQKEIEQTHLYAQINEQSFKQFNQNPTNCDTEQSQRVSELEQLLKEKNNELNSISVKFKEEQQNLIQSIKQYEILSIQQQKTAKNQQNQVSIDQLKTELIIKQQENQQLIHSLTKYESINIDLQKQISLIKQQKTSKL</sequence>
<feature type="coiled-coil region" evidence="1">
    <location>
        <begin position="897"/>
        <end position="931"/>
    </location>
</feature>
<evidence type="ECO:0000313" key="2">
    <source>
        <dbReference type="EMBL" id="CAI9918893.1"/>
    </source>
</evidence>
<feature type="coiled-coil region" evidence="1">
    <location>
        <begin position="286"/>
        <end position="313"/>
    </location>
</feature>
<protein>
    <submittedName>
        <fullName evidence="2">Uncharacterized protein</fullName>
    </submittedName>
</protein>
<evidence type="ECO:0000256" key="1">
    <source>
        <dbReference type="SAM" id="Coils"/>
    </source>
</evidence>
<accession>A0AA86NGH8</accession>
<dbReference type="EMBL" id="CATOUU010000169">
    <property type="protein sequence ID" value="CAI9918893.1"/>
    <property type="molecule type" value="Genomic_DNA"/>
</dbReference>
<organism evidence="2">
    <name type="scientific">Hexamita inflata</name>
    <dbReference type="NCBI Taxonomy" id="28002"/>
    <lineage>
        <taxon>Eukaryota</taxon>
        <taxon>Metamonada</taxon>
        <taxon>Diplomonadida</taxon>
        <taxon>Hexamitidae</taxon>
        <taxon>Hexamitinae</taxon>
        <taxon>Hexamita</taxon>
    </lineage>
</organism>
<dbReference type="Proteomes" id="UP001642409">
    <property type="component" value="Unassembled WGS sequence"/>
</dbReference>
<evidence type="ECO:0000313" key="4">
    <source>
        <dbReference type="Proteomes" id="UP001642409"/>
    </source>
</evidence>
<name>A0AA86NGH8_9EUKA</name>
<gene>
    <name evidence="3" type="ORF">HINF_LOCUS56015</name>
    <name evidence="2" type="ORF">HINF_LOCUS6538</name>
</gene>
<reference evidence="3 4" key="2">
    <citation type="submission" date="2024-07" db="EMBL/GenBank/DDBJ databases">
        <authorList>
            <person name="Akdeniz Z."/>
        </authorList>
    </citation>
    <scope>NUCLEOTIDE SEQUENCE [LARGE SCALE GENOMIC DNA]</scope>
</reference>
<dbReference type="AlphaFoldDB" id="A0AA86NGH8"/>